<dbReference type="InterPro" id="IPR000182">
    <property type="entry name" value="GNAT_dom"/>
</dbReference>
<name>A0A3E1NDX6_9BACT</name>
<dbReference type="InterPro" id="IPR016181">
    <property type="entry name" value="Acyl_CoA_acyltransferase"/>
</dbReference>
<dbReference type="PANTHER" id="PTHR13947">
    <property type="entry name" value="GNAT FAMILY N-ACETYLTRANSFERASE"/>
    <property type="match status" value="1"/>
</dbReference>
<keyword evidence="1 3" id="KW-0808">Transferase</keyword>
<dbReference type="PROSITE" id="PS51186">
    <property type="entry name" value="GNAT"/>
    <property type="match status" value="1"/>
</dbReference>
<dbReference type="GO" id="GO:0008080">
    <property type="term" value="F:N-acetyltransferase activity"/>
    <property type="evidence" value="ECO:0007669"/>
    <property type="project" value="InterPro"/>
</dbReference>
<organism evidence="3 4">
    <name type="scientific">Deminuibacter soli</name>
    <dbReference type="NCBI Taxonomy" id="2291815"/>
    <lineage>
        <taxon>Bacteria</taxon>
        <taxon>Pseudomonadati</taxon>
        <taxon>Bacteroidota</taxon>
        <taxon>Chitinophagia</taxon>
        <taxon>Chitinophagales</taxon>
        <taxon>Chitinophagaceae</taxon>
        <taxon>Deminuibacter</taxon>
    </lineage>
</organism>
<reference evidence="3 4" key="1">
    <citation type="submission" date="2018-08" db="EMBL/GenBank/DDBJ databases">
        <title>Chitinophagaceae sp. K23C18032701, a novel bacterium isolated from forest soil.</title>
        <authorList>
            <person name="Wang C."/>
        </authorList>
    </citation>
    <scope>NUCLEOTIDE SEQUENCE [LARGE SCALE GENOMIC DNA]</scope>
    <source>
        <strain evidence="3 4">K23C18032701</strain>
    </source>
</reference>
<evidence type="ECO:0000313" key="3">
    <source>
        <dbReference type="EMBL" id="RFM25978.1"/>
    </source>
</evidence>
<dbReference type="Proteomes" id="UP000261284">
    <property type="component" value="Unassembled WGS sequence"/>
</dbReference>
<accession>A0A3E1NDX6</accession>
<dbReference type="Pfam" id="PF00583">
    <property type="entry name" value="Acetyltransf_1"/>
    <property type="match status" value="1"/>
</dbReference>
<comment type="caution">
    <text evidence="3">The sequence shown here is derived from an EMBL/GenBank/DDBJ whole genome shotgun (WGS) entry which is preliminary data.</text>
</comment>
<protein>
    <submittedName>
        <fullName evidence="3">GNAT family N-acetyltransferase</fullName>
    </submittedName>
</protein>
<dbReference type="RefSeq" id="WP_116849426.1">
    <property type="nucleotide sequence ID" value="NZ_QTJU01000012.1"/>
</dbReference>
<evidence type="ECO:0000256" key="1">
    <source>
        <dbReference type="ARBA" id="ARBA00022679"/>
    </source>
</evidence>
<dbReference type="EMBL" id="QTJU01000012">
    <property type="protein sequence ID" value="RFM25978.1"/>
    <property type="molecule type" value="Genomic_DNA"/>
</dbReference>
<evidence type="ECO:0000313" key="4">
    <source>
        <dbReference type="Proteomes" id="UP000261284"/>
    </source>
</evidence>
<dbReference type="OrthoDB" id="1431064at2"/>
<dbReference type="PANTHER" id="PTHR13947:SF37">
    <property type="entry name" value="LD18367P"/>
    <property type="match status" value="1"/>
</dbReference>
<dbReference type="Gene3D" id="3.40.630.30">
    <property type="match status" value="1"/>
</dbReference>
<gene>
    <name evidence="3" type="ORF">DXN05_21825</name>
</gene>
<keyword evidence="4" id="KW-1185">Reference proteome</keyword>
<evidence type="ECO:0000259" key="2">
    <source>
        <dbReference type="PROSITE" id="PS51186"/>
    </source>
</evidence>
<dbReference type="SUPFAM" id="SSF55729">
    <property type="entry name" value="Acyl-CoA N-acyltransferases (Nat)"/>
    <property type="match status" value="1"/>
</dbReference>
<proteinExistence type="predicted"/>
<dbReference type="AlphaFoldDB" id="A0A3E1NDX6"/>
<dbReference type="InterPro" id="IPR050769">
    <property type="entry name" value="NAT_camello-type"/>
</dbReference>
<dbReference type="CDD" id="cd04301">
    <property type="entry name" value="NAT_SF"/>
    <property type="match status" value="1"/>
</dbReference>
<sequence>MNNEVTISGYRPEYAAAFKALNIEWIEKFFAVEPHDMEQLDNPETYIINKGGSILFAVYEGKAVGTCALVKTGEAEYELVKMGVSPAVQGKHIGKKLCEAALKEARALGARRVWLESNRRLEVALNLYRSLGFKEIPMTTTPYARADIRMEVWL</sequence>
<feature type="domain" description="N-acetyltransferase" evidence="2">
    <location>
        <begin position="5"/>
        <end position="154"/>
    </location>
</feature>